<reference evidence="1 3" key="11">
    <citation type="journal article" date="2015" name="Genome Res.">
        <title>The Release 6 reference sequence of the Drosophila melanogaster genome.</title>
        <authorList>
            <person name="Hoskins R.A."/>
            <person name="Carlson J.W."/>
            <person name="Wan K.H."/>
            <person name="Park S."/>
            <person name="Mendez I."/>
            <person name="Galle S.E."/>
            <person name="Booth B.W."/>
            <person name="Pfeiffer B.D."/>
            <person name="George R.A."/>
            <person name="Svirskas R."/>
            <person name="Krzywinski M."/>
            <person name="Schein J."/>
            <person name="Accardo M.C."/>
            <person name="Damia E."/>
            <person name="Messina G."/>
            <person name="Mendez-Lago M."/>
            <person name="de Pablos B."/>
            <person name="Demakova O.V."/>
            <person name="Andreyeva E.N."/>
            <person name="Boldyreva L.V."/>
            <person name="Marra M."/>
            <person name="Carvalho A.B."/>
            <person name="Dimitri P."/>
            <person name="Villasante A."/>
            <person name="Zhimulev I.F."/>
            <person name="Rubin G.M."/>
            <person name="Karpen G.H."/>
            <person name="Celniker S.E."/>
        </authorList>
    </citation>
    <scope>NUCLEOTIDE SEQUENCE [LARGE SCALE GENOMIC DNA]</scope>
    <source>
        <strain evidence="3">Berkeley</strain>
    </source>
</reference>
<dbReference type="AGR" id="FB:FBgn0264566"/>
<reference evidence="1 3" key="5">
    <citation type="journal article" date="2002" name="Genome Biol.">
        <title>Heterochromatic sequences in a Drosophila whole-genome shotgun assembly.</title>
        <authorList>
            <person name="Hoskins R.A."/>
            <person name="Smith C.D."/>
            <person name="Carlson J.W."/>
            <person name="Carvalho A.B."/>
            <person name="Halpern A."/>
            <person name="Kaminker J.S."/>
            <person name="Kennedy C."/>
            <person name="Mungall C.J."/>
            <person name="Sullivan B.A."/>
            <person name="Sutton G.G."/>
            <person name="Yasuhara J.C."/>
            <person name="Wakimoto B.T."/>
            <person name="Myers E.W."/>
            <person name="Celniker S.E."/>
            <person name="Rubin G.M."/>
            <person name="Karpen G.H."/>
        </authorList>
    </citation>
    <scope>NUCLEOTIDE SEQUENCE [LARGE SCALE GENOMIC DNA]</scope>
    <source>
        <strain evidence="3">Berkeley</strain>
    </source>
</reference>
<keyword evidence="3" id="KW-1185">Reference proteome</keyword>
<reference evidence="1 3" key="2">
    <citation type="journal article" date="2002" name="Genome Biol.">
        <title>Finishing a whole-genome shotgun: release 3 of the Drosophila melanogaster euchromatic genome sequence.</title>
        <authorList>
            <person name="Celniker S.E."/>
            <person name="Wheeler D.A."/>
            <person name="Kronmiller B."/>
            <person name="Carlson J.W."/>
            <person name="Halpern A."/>
            <person name="Patel S."/>
            <person name="Adams M."/>
            <person name="Champe M."/>
            <person name="Dugan S.P."/>
            <person name="Frise E."/>
            <person name="Hodgson A."/>
            <person name="George R.A."/>
            <person name="Hoskins R.A."/>
            <person name="Laverty T."/>
            <person name="Muzny D.M."/>
            <person name="Nelson C.R."/>
            <person name="Pacleb J.M."/>
            <person name="Park S."/>
            <person name="Pfeiffer B.D."/>
            <person name="Richards S."/>
            <person name="Sodergren E.J."/>
            <person name="Svirskas R."/>
            <person name="Tabor P.E."/>
            <person name="Wan K."/>
            <person name="Stapleton M."/>
            <person name="Sutton G.G."/>
            <person name="Venter C."/>
            <person name="Weinstock G."/>
            <person name="Scherer S.E."/>
            <person name="Myers E.W."/>
            <person name="Gibbs R.A."/>
            <person name="Rubin G.M."/>
        </authorList>
    </citation>
    <scope>NUCLEOTIDE SEQUENCE [LARGE SCALE GENOMIC DNA]</scope>
    <source>
        <strain evidence="3">Berkeley</strain>
    </source>
</reference>
<dbReference type="Proteomes" id="UP000000803">
    <property type="component" value="Chromosome 3L"/>
</dbReference>
<reference evidence="1 3" key="9">
    <citation type="journal article" date="2015" name="G3 (Bethesda)">
        <title>Gene Model Annotations for Drosophila melanogaster: Impact of High-Throughput Data.</title>
        <authorList>
            <consortium name="FlyBase Consortium"/>
            <person name="Matthews B.B."/>
            <person name="Dos Santos G."/>
            <person name="Crosby M.A."/>
            <person name="Emmert D.B."/>
            <person name="St Pierre S.E."/>
            <person name="Gramates L.S."/>
            <person name="Zhou P."/>
            <person name="Schroeder A.J."/>
            <person name="Falls K."/>
            <person name="Strelets V."/>
            <person name="Russo S.M."/>
            <person name="Gelbart W.M."/>
            <person name="null"/>
        </authorList>
    </citation>
    <scope>NUCLEOTIDE SEQUENCE [LARGE SCALE GENOMIC DNA]</scope>
    <source>
        <strain evidence="3">Berkeley</strain>
    </source>
</reference>
<dbReference type="GeneID" id="14462900"/>
<gene>
    <name evidence="1" type="primary">Dmel\CG43938</name>
    <name evidence="1 2" type="ORF">CG43938</name>
    <name evidence="1" type="ORF">Dmel_CG43938</name>
</gene>
<evidence type="ECO:0000313" key="3">
    <source>
        <dbReference type="Proteomes" id="UP000000803"/>
    </source>
</evidence>
<dbReference type="InParanoid" id="M9PG91"/>
<proteinExistence type="predicted"/>
<dbReference type="RefSeq" id="NP_001262136.1">
    <property type="nucleotide sequence ID" value="NM_001275207.1"/>
</dbReference>
<dbReference type="VEuPathDB" id="VectorBase:FBgn0264566"/>
<dbReference type="Bgee" id="FBgn0264566">
    <property type="expression patterns" value="Expressed in male reproductive gland and 4 other cell types or tissues"/>
</dbReference>
<reference evidence="1 3" key="1">
    <citation type="journal article" date="2000" name="Science">
        <title>The genome sequence of Drosophila melanogaster.</title>
        <authorList>
            <person name="Adams M.D."/>
            <person name="Celniker S.E."/>
            <person name="Holt R.A."/>
            <person name="Evans C.A."/>
            <person name="Gocayne J.D."/>
            <person name="Amanatides P.G."/>
            <person name="Scherer S.E."/>
            <person name="Li P.W."/>
            <person name="Hoskins R.A."/>
            <person name="Galle R.F."/>
            <person name="George R.A."/>
            <person name="Lewis S.E."/>
            <person name="Richards S."/>
            <person name="Ashburner M."/>
            <person name="Henderson S.N."/>
            <person name="Sutton G.G."/>
            <person name="Wortman J.R."/>
            <person name="Yandell M.D."/>
            <person name="Zhang Q."/>
            <person name="Chen L.X."/>
            <person name="Brandon R.C."/>
            <person name="Rogers Y.H."/>
            <person name="Blazej R.G."/>
            <person name="Champe M."/>
            <person name="Pfeiffer B.D."/>
            <person name="Wan K.H."/>
            <person name="Doyle C."/>
            <person name="Baxter E.G."/>
            <person name="Helt G."/>
            <person name="Nelson C.R."/>
            <person name="Gabor G.L."/>
            <person name="Abril J.F."/>
            <person name="Agbayani A."/>
            <person name="An H.J."/>
            <person name="Andrews-Pfannkoch C."/>
            <person name="Baldwin D."/>
            <person name="Ballew R.M."/>
            <person name="Basu A."/>
            <person name="Baxendale J."/>
            <person name="Bayraktaroglu L."/>
            <person name="Beasley E.M."/>
            <person name="Beeson K.Y."/>
            <person name="Benos P.V."/>
            <person name="Berman B.P."/>
            <person name="Bhandari D."/>
            <person name="Bolshakov S."/>
            <person name="Borkova D."/>
            <person name="Botchan M.R."/>
            <person name="Bouck J."/>
            <person name="Brokstein P."/>
            <person name="Brottier P."/>
            <person name="Burtis K.C."/>
            <person name="Busam D.A."/>
            <person name="Butler H."/>
            <person name="Cadieu E."/>
            <person name="Center A."/>
            <person name="Chandra I."/>
            <person name="Cherry J.M."/>
            <person name="Cawley S."/>
            <person name="Dahlke C."/>
            <person name="Davenport L.B."/>
            <person name="Davies P."/>
            <person name="de Pablos B."/>
            <person name="Delcher A."/>
            <person name="Deng Z."/>
            <person name="Mays A.D."/>
            <person name="Dew I."/>
            <person name="Dietz S.M."/>
            <person name="Dodson K."/>
            <person name="Doup L.E."/>
            <person name="Downes M."/>
            <person name="Dugan-Rocha S."/>
            <person name="Dunkov B.C."/>
            <person name="Dunn P."/>
            <person name="Durbin K.J."/>
            <person name="Evangelista C.C."/>
            <person name="Ferraz C."/>
            <person name="Ferriera S."/>
            <person name="Fleischmann W."/>
            <person name="Fosler C."/>
            <person name="Gabrielian A.E."/>
            <person name="Garg N.S."/>
            <person name="Gelbart W.M."/>
            <person name="Glasser K."/>
            <person name="Glodek A."/>
            <person name="Gong F."/>
            <person name="Gorrell J.H."/>
            <person name="Gu Z."/>
            <person name="Guan P."/>
            <person name="Harris M."/>
            <person name="Harris N.L."/>
            <person name="Harvey D."/>
            <person name="Heiman T.J."/>
            <person name="Hernandez J.R."/>
            <person name="Houck J."/>
            <person name="Hostin D."/>
            <person name="Houston K.A."/>
            <person name="Howland T.J."/>
            <person name="Wei M.H."/>
            <person name="Ibegwam C."/>
            <person name="Jalali M."/>
            <person name="Kalush F."/>
            <person name="Karpen G.H."/>
            <person name="Ke Z."/>
            <person name="Kennison J.A."/>
            <person name="Ketchum K.A."/>
            <person name="Kimmel B.E."/>
            <person name="Kodira C.D."/>
            <person name="Kraft C."/>
            <person name="Kravitz S."/>
            <person name="Kulp D."/>
            <person name="Lai Z."/>
            <person name="Lasko P."/>
            <person name="Lei Y."/>
            <person name="Levitsky A.A."/>
            <person name="Li J."/>
            <person name="Li Z."/>
            <person name="Liang Y."/>
            <person name="Lin X."/>
            <person name="Liu X."/>
            <person name="Mattei B."/>
            <person name="McIntosh T.C."/>
            <person name="McLeod M.P."/>
            <person name="McPherson D."/>
            <person name="Merkulov G."/>
            <person name="Milshina N.V."/>
            <person name="Mobarry C."/>
            <person name="Morris J."/>
            <person name="Moshrefi A."/>
            <person name="Mount S.M."/>
            <person name="Moy M."/>
            <person name="Murphy B."/>
            <person name="Murphy L."/>
            <person name="Muzny D.M."/>
            <person name="Nelson D.L."/>
            <person name="Nelson D.R."/>
            <person name="Nelson K.A."/>
            <person name="Nixon K."/>
            <person name="Nusskern D.R."/>
            <person name="Pacleb J.M."/>
            <person name="Palazzolo M."/>
            <person name="Pittman G.S."/>
            <person name="Pan S."/>
            <person name="Pollard J."/>
            <person name="Puri V."/>
            <person name="Reese M.G."/>
            <person name="Reinert K."/>
            <person name="Remington K."/>
            <person name="Saunders R.D."/>
            <person name="Scheeler F."/>
            <person name="Shen H."/>
            <person name="Shue B.C."/>
            <person name="Siden-Kiamos I."/>
            <person name="Simpson M."/>
            <person name="Skupski M.P."/>
            <person name="Smith T."/>
            <person name="Spier E."/>
            <person name="Spradling A.C."/>
            <person name="Stapleton M."/>
            <person name="Strong R."/>
            <person name="Sun E."/>
            <person name="Svirskas R."/>
            <person name="Tector C."/>
            <person name="Turner R."/>
            <person name="Venter E."/>
            <person name="Wang A.H."/>
            <person name="Wang X."/>
            <person name="Wang Z.Y."/>
            <person name="Wassarman D.A."/>
            <person name="Weinstock G.M."/>
            <person name="Weissenbach J."/>
            <person name="Williams S.M."/>
            <person name="WoodageT"/>
            <person name="Worley K.C."/>
            <person name="Wu D."/>
            <person name="Yang S."/>
            <person name="Yao Q.A."/>
            <person name="Ye J."/>
            <person name="Yeh R.F."/>
            <person name="Zaveri J.S."/>
            <person name="Zhan M."/>
            <person name="Zhang G."/>
            <person name="Zhao Q."/>
            <person name="Zheng L."/>
            <person name="Zheng X.H."/>
            <person name="Zhong F.N."/>
            <person name="Zhong W."/>
            <person name="Zhou X."/>
            <person name="Zhu S."/>
            <person name="Zhu X."/>
            <person name="Smith H.O."/>
            <person name="Gibbs R.A."/>
            <person name="Myers E.W."/>
            <person name="Rubin G.M."/>
            <person name="Venter J.C."/>
        </authorList>
    </citation>
    <scope>NUCLEOTIDE SEQUENCE [LARGE SCALE GENOMIC DNA]</scope>
    <source>
        <strain evidence="3">Berkeley</strain>
    </source>
</reference>
<sequence length="83" mass="9359">MQRLCCCQTNNETICSFVDICISQRSSGQQKKSADASTPHKNANLECAKDFAMDFAISTTSWDLNSTRGNHICEQIPRWRAML</sequence>
<dbReference type="HOGENOM" id="CLU_2544970_0_0_1"/>
<dbReference type="PaxDb" id="7227-FBpp0305639"/>
<reference evidence="1 3" key="4">
    <citation type="journal article" date="2002" name="Genome Biol.">
        <title>The transposable elements of the Drosophila melanogaster euchromatin: a genomics perspective.</title>
        <authorList>
            <person name="Kaminker J.S."/>
            <person name="Bergman C.M."/>
            <person name="Kronmiller B."/>
            <person name="Carlson J."/>
            <person name="Svirskas R."/>
            <person name="Patel S."/>
            <person name="Frise E."/>
            <person name="Wheeler D.A."/>
            <person name="Lewis S.E."/>
            <person name="Rubin G.M."/>
            <person name="Ashburner M."/>
            <person name="Celniker S.E."/>
        </authorList>
    </citation>
    <scope>NUCLEOTIDE SEQUENCE [LARGE SCALE GENOMIC DNA]</scope>
    <source>
        <strain evidence="3">Berkeley</strain>
    </source>
</reference>
<reference evidence="1 3" key="8">
    <citation type="journal article" date="2007" name="Science">
        <title>Sequence finishing and mapping of Drosophila melanogaster heterochromatin.</title>
        <authorList>
            <person name="Hoskins R.A."/>
            <person name="Carlson J.W."/>
            <person name="Kennedy C."/>
            <person name="Acevedo D."/>
            <person name="Evans-Holm M."/>
            <person name="Frise E."/>
            <person name="Wan K.H."/>
            <person name="Park S."/>
            <person name="Mendez-Lago M."/>
            <person name="Rossi F."/>
            <person name="Villasante A."/>
            <person name="Dimitri P."/>
            <person name="Karpen G.H."/>
            <person name="Celniker S.E."/>
        </authorList>
    </citation>
    <scope>NUCLEOTIDE SEQUENCE [LARGE SCALE GENOMIC DNA]</scope>
    <source>
        <strain evidence="3">Berkeley</strain>
    </source>
</reference>
<dbReference type="KEGG" id="dme:Dmel_CG43938"/>
<protein>
    <submittedName>
        <fullName evidence="1">Uncharacterized protein</fullName>
    </submittedName>
</protein>
<evidence type="ECO:0000313" key="2">
    <source>
        <dbReference type="FlyBase" id="FBgn0264566"/>
    </source>
</evidence>
<evidence type="ECO:0000313" key="1">
    <source>
        <dbReference type="EMBL" id="AGB94829.1"/>
    </source>
</evidence>
<dbReference type="AlphaFoldDB" id="M9PG91"/>
<dbReference type="EMBL" id="AE014296">
    <property type="protein sequence ID" value="AGB94829.1"/>
    <property type="molecule type" value="Genomic_DNA"/>
</dbReference>
<reference evidence="1 3" key="10">
    <citation type="journal article" date="2015" name="G3 (Bethesda)">
        <title>Gene Model Annotations for Drosophila melanogaster: The Rule-Benders.</title>
        <authorList>
            <consortium name="FlyBase Consortium"/>
            <person name="Crosby M.A."/>
            <person name="Gramates L.S."/>
            <person name="Dos Santos G."/>
            <person name="Matthews B.B."/>
            <person name="St Pierre S.E."/>
            <person name="Zhou P."/>
            <person name="Schroeder A.J."/>
            <person name="Falls K."/>
            <person name="Emmert D.B."/>
            <person name="Russo S.M."/>
            <person name="Gelbart W.M."/>
            <person name="null"/>
        </authorList>
    </citation>
    <scope>NUCLEOTIDE SEQUENCE [LARGE SCALE GENOMIC DNA]</scope>
    <source>
        <strain evidence="3">Berkeley</strain>
    </source>
</reference>
<name>M9PG91_DROME</name>
<dbReference type="OrthoDB" id="7822574at2759"/>
<reference evidence="1 3" key="7">
    <citation type="journal article" date="2007" name="Science">
        <title>The Release 5.1 annotation of Drosophila melanogaster heterochromatin.</title>
        <authorList>
            <person name="Smith C.D."/>
            <person name="Shu S."/>
            <person name="Mungall C.J."/>
            <person name="Karpen G.H."/>
        </authorList>
    </citation>
    <scope>NUCLEOTIDE SEQUENCE [LARGE SCALE GENOMIC DNA]</scope>
    <source>
        <strain evidence="3">Berkeley</strain>
    </source>
</reference>
<dbReference type="OMA" id="CQTNNET"/>
<dbReference type="FlyBase" id="FBgn0264566">
    <property type="gene designation" value="CG43938"/>
</dbReference>
<reference evidence="1 3" key="3">
    <citation type="journal article" date="2002" name="Genome Biol.">
        <title>Annotation of the Drosophila melanogaster euchromatic genome: a systematic review.</title>
        <authorList>
            <person name="Misra S."/>
            <person name="Crosby M.A."/>
            <person name="Mungall C.J."/>
            <person name="Matthews B.B."/>
            <person name="Campbell K.S."/>
            <person name="Hradecky P."/>
            <person name="Huang Y."/>
            <person name="Kaminker J.S."/>
            <person name="Millburn G.H."/>
            <person name="Prochnik S.E."/>
            <person name="Smith C.D."/>
            <person name="Tupy J.L."/>
            <person name="Whitfied E.J."/>
            <person name="Bayraktaroglu L."/>
            <person name="Berman B.P."/>
            <person name="Bettencourt B.R."/>
            <person name="Celniker S.E."/>
            <person name="de Grey A.D."/>
            <person name="Drysdale R.A."/>
            <person name="Harris N.L."/>
            <person name="Richter J."/>
            <person name="Russo S."/>
            <person name="Schroeder A.J."/>
            <person name="Shu S.Q."/>
            <person name="Stapleton M."/>
            <person name="Yamada C."/>
            <person name="Ashburner M."/>
            <person name="Gelbart W.M."/>
            <person name="Rubin G.M."/>
            <person name="Lewis S.E."/>
        </authorList>
    </citation>
    <scope>GENOME REANNOTATION</scope>
    <source>
        <strain evidence="3">Berkeley</strain>
    </source>
</reference>
<dbReference type="BioGRID-ORCS" id="14462900">
    <property type="hits" value="0 hits in 1 CRISPR screen"/>
</dbReference>
<reference evidence="1 3" key="6">
    <citation type="journal article" date="2005" name="PLoS Comput. Biol.">
        <title>Combined evidence annotation of transposable elements in genome sequences.</title>
        <authorList>
            <person name="Quesneville H."/>
            <person name="Bergman C.M."/>
            <person name="Andrieu O."/>
            <person name="Autard D."/>
            <person name="Nouaud D."/>
            <person name="Ashburner M."/>
            <person name="Anxolabehere D."/>
        </authorList>
    </citation>
    <scope>NUCLEOTIDE SEQUENCE [LARGE SCALE GENOMIC DNA]</scope>
    <source>
        <strain evidence="3">Berkeley</strain>
    </source>
</reference>
<accession>M9PG91</accession>
<organism evidence="1 3">
    <name type="scientific">Drosophila melanogaster</name>
    <name type="common">Fruit fly</name>
    <dbReference type="NCBI Taxonomy" id="7227"/>
    <lineage>
        <taxon>Eukaryota</taxon>
        <taxon>Metazoa</taxon>
        <taxon>Ecdysozoa</taxon>
        <taxon>Arthropoda</taxon>
        <taxon>Hexapoda</taxon>
        <taxon>Insecta</taxon>
        <taxon>Pterygota</taxon>
        <taxon>Neoptera</taxon>
        <taxon>Endopterygota</taxon>
        <taxon>Diptera</taxon>
        <taxon>Brachycera</taxon>
        <taxon>Muscomorpha</taxon>
        <taxon>Ephydroidea</taxon>
        <taxon>Drosophilidae</taxon>
        <taxon>Drosophila</taxon>
        <taxon>Sophophora</taxon>
    </lineage>
</organism>